<evidence type="ECO:0000313" key="6">
    <source>
        <dbReference type="Proteomes" id="UP001239909"/>
    </source>
</evidence>
<dbReference type="Proteomes" id="UP001239909">
    <property type="component" value="Unassembled WGS sequence"/>
</dbReference>
<dbReference type="InterPro" id="IPR050204">
    <property type="entry name" value="AraC_XylS_family_regulators"/>
</dbReference>
<evidence type="ECO:0000256" key="1">
    <source>
        <dbReference type="ARBA" id="ARBA00023015"/>
    </source>
</evidence>
<dbReference type="InterPro" id="IPR020449">
    <property type="entry name" value="Tscrpt_reg_AraC-type_HTH"/>
</dbReference>
<sequence>MSHALAVLHGSFGRAALYNLDRPITLHAHREGHLIFLVEGPSATVRVNDAVVPVAPGSAAAVSPWEPHEFLTGEAGRGALFLVLYLKPVWFLEASRSASFALNFGRPAVEVTRYIQSWVVRLSSLLMAGDPTELFDGYLYELTRDCFDQSWQWAPEASPMRLALGGYLDYRVRKAQSIMRDDFRGAVDMDQIARKSGLSRPHFFKLFKKQMGITPNLYMNTLRTEAAIEDLLRSPLSVTDIGHALGFASQSSFTRFFTYNVGIPPSDYRRVALRALH</sequence>
<proteinExistence type="predicted"/>
<dbReference type="SMART" id="SM00342">
    <property type="entry name" value="HTH_ARAC"/>
    <property type="match status" value="1"/>
</dbReference>
<gene>
    <name evidence="5" type="ORF">LNKW23_19890</name>
</gene>
<dbReference type="PRINTS" id="PR00032">
    <property type="entry name" value="HTHARAC"/>
</dbReference>
<feature type="domain" description="HTH araC/xylS-type" evidence="4">
    <location>
        <begin position="173"/>
        <end position="271"/>
    </location>
</feature>
<dbReference type="Gene3D" id="2.60.120.10">
    <property type="entry name" value="Jelly Rolls"/>
    <property type="match status" value="1"/>
</dbReference>
<keyword evidence="6" id="KW-1185">Reference proteome</keyword>
<dbReference type="Gene3D" id="1.10.10.60">
    <property type="entry name" value="Homeodomain-like"/>
    <property type="match status" value="2"/>
</dbReference>
<accession>A0ABQ6LQ77</accession>
<dbReference type="PANTHER" id="PTHR46796:SF2">
    <property type="entry name" value="TRANSCRIPTIONAL REGULATORY PROTEIN"/>
    <property type="match status" value="1"/>
</dbReference>
<dbReference type="InterPro" id="IPR014710">
    <property type="entry name" value="RmlC-like_jellyroll"/>
</dbReference>
<name>A0ABQ6LQ77_9RHOB</name>
<evidence type="ECO:0000259" key="4">
    <source>
        <dbReference type="PROSITE" id="PS01124"/>
    </source>
</evidence>
<evidence type="ECO:0000256" key="3">
    <source>
        <dbReference type="ARBA" id="ARBA00023163"/>
    </source>
</evidence>
<dbReference type="SUPFAM" id="SSF51182">
    <property type="entry name" value="RmlC-like cupins"/>
    <property type="match status" value="1"/>
</dbReference>
<protein>
    <submittedName>
        <fullName evidence="5">AraC family transcriptional regulator</fullName>
    </submittedName>
</protein>
<dbReference type="RefSeq" id="WP_285671567.1">
    <property type="nucleotide sequence ID" value="NZ_BSYI01000013.1"/>
</dbReference>
<reference evidence="5 6" key="1">
    <citation type="submission" date="2023-04" db="EMBL/GenBank/DDBJ databases">
        <title>Marinoamorphus aggregata gen. nov., sp. Nov., isolate from tissue of brittle star Ophioplocus japonicus.</title>
        <authorList>
            <person name="Kawano K."/>
            <person name="Sawayama S."/>
            <person name="Nakagawa S."/>
        </authorList>
    </citation>
    <scope>NUCLEOTIDE SEQUENCE [LARGE SCALE GENOMIC DNA]</scope>
    <source>
        <strain evidence="5 6">NKW23</strain>
    </source>
</reference>
<dbReference type="SUPFAM" id="SSF46689">
    <property type="entry name" value="Homeodomain-like"/>
    <property type="match status" value="2"/>
</dbReference>
<dbReference type="InterPro" id="IPR018060">
    <property type="entry name" value="HTH_AraC"/>
</dbReference>
<dbReference type="InterPro" id="IPR009057">
    <property type="entry name" value="Homeodomain-like_sf"/>
</dbReference>
<dbReference type="InterPro" id="IPR011051">
    <property type="entry name" value="RmlC_Cupin_sf"/>
</dbReference>
<organism evidence="5 6">
    <name type="scientific">Paralimibaculum aggregatum</name>
    <dbReference type="NCBI Taxonomy" id="3036245"/>
    <lineage>
        <taxon>Bacteria</taxon>
        <taxon>Pseudomonadati</taxon>
        <taxon>Pseudomonadota</taxon>
        <taxon>Alphaproteobacteria</taxon>
        <taxon>Rhodobacterales</taxon>
        <taxon>Paracoccaceae</taxon>
        <taxon>Paralimibaculum</taxon>
    </lineage>
</organism>
<dbReference type="Pfam" id="PF12833">
    <property type="entry name" value="HTH_18"/>
    <property type="match status" value="1"/>
</dbReference>
<dbReference type="EMBL" id="BSYI01000013">
    <property type="protein sequence ID" value="GMG82776.1"/>
    <property type="molecule type" value="Genomic_DNA"/>
</dbReference>
<dbReference type="PANTHER" id="PTHR46796">
    <property type="entry name" value="HTH-TYPE TRANSCRIPTIONAL ACTIVATOR RHAS-RELATED"/>
    <property type="match status" value="1"/>
</dbReference>
<evidence type="ECO:0000256" key="2">
    <source>
        <dbReference type="ARBA" id="ARBA00023125"/>
    </source>
</evidence>
<evidence type="ECO:0000313" key="5">
    <source>
        <dbReference type="EMBL" id="GMG82776.1"/>
    </source>
</evidence>
<keyword evidence="3" id="KW-0804">Transcription</keyword>
<dbReference type="PROSITE" id="PS01124">
    <property type="entry name" value="HTH_ARAC_FAMILY_2"/>
    <property type="match status" value="1"/>
</dbReference>
<keyword evidence="1" id="KW-0805">Transcription regulation</keyword>
<keyword evidence="2" id="KW-0238">DNA-binding</keyword>
<comment type="caution">
    <text evidence="5">The sequence shown here is derived from an EMBL/GenBank/DDBJ whole genome shotgun (WGS) entry which is preliminary data.</text>
</comment>